<sequence>MTLKEKKAQSLQEILKQLEETKYHGNITIHYTHGKPRKIEYKQVENLDE</sequence>
<comment type="caution">
    <text evidence="1">The sequence shown here is derived from an EMBL/GenBank/DDBJ whole genome shotgun (WGS) entry which is preliminary data.</text>
</comment>
<accession>A0A8J7M278</accession>
<gene>
    <name evidence="1" type="ORF">JFN93_21890</name>
</gene>
<keyword evidence="2" id="KW-1185">Reference proteome</keyword>
<evidence type="ECO:0000313" key="2">
    <source>
        <dbReference type="Proteomes" id="UP000636888"/>
    </source>
</evidence>
<reference evidence="1" key="1">
    <citation type="submission" date="2020-12" db="EMBL/GenBank/DDBJ databases">
        <title>Geomonas sp. Red875, isolated from river sediment.</title>
        <authorList>
            <person name="Xu Z."/>
            <person name="Zhang Z."/>
            <person name="Masuda Y."/>
            <person name="Itoh H."/>
            <person name="Senoo K."/>
        </authorList>
    </citation>
    <scope>NUCLEOTIDE SEQUENCE</scope>
    <source>
        <strain evidence="1">Red875</strain>
    </source>
</reference>
<dbReference type="RefSeq" id="WP_199386398.1">
    <property type="nucleotide sequence ID" value="NZ_JAEMHM010000023.1"/>
</dbReference>
<evidence type="ECO:0000313" key="1">
    <source>
        <dbReference type="EMBL" id="MBJ6727373.1"/>
    </source>
</evidence>
<dbReference type="AlphaFoldDB" id="A0A8J7M278"/>
<proteinExistence type="predicted"/>
<organism evidence="1 2">
    <name type="scientific">Geomesophilobacter sediminis</name>
    <dbReference type="NCBI Taxonomy" id="2798584"/>
    <lineage>
        <taxon>Bacteria</taxon>
        <taxon>Pseudomonadati</taxon>
        <taxon>Thermodesulfobacteriota</taxon>
        <taxon>Desulfuromonadia</taxon>
        <taxon>Geobacterales</taxon>
        <taxon>Geobacteraceae</taxon>
        <taxon>Geomesophilobacter</taxon>
    </lineage>
</organism>
<name>A0A8J7M278_9BACT</name>
<protein>
    <submittedName>
        <fullName evidence="1">Uncharacterized protein</fullName>
    </submittedName>
</protein>
<dbReference type="Proteomes" id="UP000636888">
    <property type="component" value="Unassembled WGS sequence"/>
</dbReference>
<dbReference type="EMBL" id="JAEMHM010000023">
    <property type="protein sequence ID" value="MBJ6727373.1"/>
    <property type="molecule type" value="Genomic_DNA"/>
</dbReference>